<feature type="transmembrane region" description="Helical" evidence="1">
    <location>
        <begin position="31"/>
        <end position="52"/>
    </location>
</feature>
<keyword evidence="3" id="KW-1185">Reference proteome</keyword>
<sequence length="234" mass="25698">MPQHHLATGTVSYPDAKSNYPAFPQVGLGKAIVIGIGAGAVGALFMTGSNWLEMLITKRPPSYVPARTIGNHLGVTPSYYSKHTDLLNNAHHYGMGMLAGPVRAVMSYYGVIGPFAVFVHTGVRILLDQVAETSNLSHHCRKFRAVMLQFSIWRCAIAADETGLARVLNKPVDNGVRMTAIELFGQMGKWALSGICSASIVKRRYTIAGDEVFVDIRAMMLRQLDLWSFWVVFV</sequence>
<dbReference type="OrthoDB" id="191139at2759"/>
<keyword evidence="1" id="KW-1133">Transmembrane helix</keyword>
<keyword evidence="1" id="KW-0472">Membrane</keyword>
<evidence type="ECO:0000313" key="3">
    <source>
        <dbReference type="Proteomes" id="UP000758155"/>
    </source>
</evidence>
<dbReference type="EMBL" id="SWKV01000010">
    <property type="protein sequence ID" value="KAF3043976.1"/>
    <property type="molecule type" value="Genomic_DNA"/>
</dbReference>
<evidence type="ECO:0000256" key="1">
    <source>
        <dbReference type="SAM" id="Phobius"/>
    </source>
</evidence>
<dbReference type="AlphaFoldDB" id="A0A9P4WX60"/>
<dbReference type="Proteomes" id="UP000758155">
    <property type="component" value="Unassembled WGS sequence"/>
</dbReference>
<accession>A0A9P4WX60</accession>
<organism evidence="2 3">
    <name type="scientific">Didymella heteroderae</name>
    <dbReference type="NCBI Taxonomy" id="1769908"/>
    <lineage>
        <taxon>Eukaryota</taxon>
        <taxon>Fungi</taxon>
        <taxon>Dikarya</taxon>
        <taxon>Ascomycota</taxon>
        <taxon>Pezizomycotina</taxon>
        <taxon>Dothideomycetes</taxon>
        <taxon>Pleosporomycetidae</taxon>
        <taxon>Pleosporales</taxon>
        <taxon>Pleosporineae</taxon>
        <taxon>Didymellaceae</taxon>
        <taxon>Didymella</taxon>
    </lineage>
</organism>
<reference evidence="2" key="1">
    <citation type="submission" date="2019-04" db="EMBL/GenBank/DDBJ databases">
        <title>Sequencing of skin fungus with MAO and IRED activity.</title>
        <authorList>
            <person name="Marsaioli A.J."/>
            <person name="Bonatto J.M.C."/>
            <person name="Reis Junior O."/>
        </authorList>
    </citation>
    <scope>NUCLEOTIDE SEQUENCE</scope>
    <source>
        <strain evidence="2">28M1</strain>
    </source>
</reference>
<proteinExistence type="predicted"/>
<keyword evidence="1" id="KW-0812">Transmembrane</keyword>
<gene>
    <name evidence="2" type="ORF">E8E12_003409</name>
</gene>
<protein>
    <submittedName>
        <fullName evidence="2">Uncharacterized protein</fullName>
    </submittedName>
</protein>
<name>A0A9P4WX60_9PLEO</name>
<comment type="caution">
    <text evidence="2">The sequence shown here is derived from an EMBL/GenBank/DDBJ whole genome shotgun (WGS) entry which is preliminary data.</text>
</comment>
<evidence type="ECO:0000313" key="2">
    <source>
        <dbReference type="EMBL" id="KAF3043976.1"/>
    </source>
</evidence>